<feature type="compositionally biased region" description="Polar residues" evidence="2">
    <location>
        <begin position="34"/>
        <end position="43"/>
    </location>
</feature>
<dbReference type="PANTHER" id="PTHR36681:SF3">
    <property type="entry name" value="NUCLEAR GTPASE, GERMINAL CENTER-ASSOCIATED, TANDEM DUPLICATE 3"/>
    <property type="match status" value="1"/>
</dbReference>
<proteinExistence type="predicted"/>
<evidence type="ECO:0000256" key="2">
    <source>
        <dbReference type="SAM" id="MobiDB-lite"/>
    </source>
</evidence>
<feature type="domain" description="DUF7605" evidence="4">
    <location>
        <begin position="766"/>
        <end position="868"/>
    </location>
</feature>
<protein>
    <recommendedName>
        <fullName evidence="7">G domain-containing protein</fullName>
    </recommendedName>
</protein>
<dbReference type="InterPro" id="IPR056024">
    <property type="entry name" value="DUF7605"/>
</dbReference>
<reference evidence="5 6" key="1">
    <citation type="submission" date="2020-01" db="EMBL/GenBank/DDBJ databases">
        <title>Identification and distribution of gene clusters putatively required for synthesis of sphingolipid metabolism inhibitors in phylogenetically diverse species of the filamentous fungus Fusarium.</title>
        <authorList>
            <person name="Kim H.-S."/>
            <person name="Busman M."/>
            <person name="Brown D.W."/>
            <person name="Divon H."/>
            <person name="Uhlig S."/>
            <person name="Proctor R.H."/>
        </authorList>
    </citation>
    <scope>NUCLEOTIDE SEQUENCE [LARGE SCALE GENOMIC DNA]</scope>
    <source>
        <strain evidence="5 6">NRRL 20459</strain>
    </source>
</reference>
<evidence type="ECO:0000313" key="6">
    <source>
        <dbReference type="Proteomes" id="UP000554235"/>
    </source>
</evidence>
<sequence length="982" mass="110119">MADSSPNPPSTLFGALSLGSHQASHEESQQSAQNRPSPRTFNLSFSSSSSSGSDASSSPGGAFVFGRQSPQPASPPTPSPATKQSTSPGIVFRFGSTDQDAASSDREAQPQTFSFRALHNVTPLPSPSPSRETSPQPPASRLQSPFTFVSTPPARATRSTSTSNHQVPEPELLSPSSPPSAIRHRSLSIASSTPSTPSQTQPETPETPQATASTPQPITPITPYDARDEPAPRHALFTSVFQDALEQGPEIAKKAAVAIEKMSAGGLEGTDSEIEKFLNDTRDLQRFQGTDARTIAVLGDSGEGKSSLINSLLHYPGVAQTGDIGSACTNIVTEYRQKRAEHSAPITIEVEYLSTYEIEEIVREMLWSYRQLFLPGIESNDTSDQDYARYSRESEQAWSALHAAFKHKRQFTQKFAQDTSEGALERVTRQLIEWTTEIEWPSSGIDGFWTSTAETAEECVEHTKLFMQDKYWPFTKIIRVYLNSQVLKTGVVLADLPGLQDTNLARVRATQDYLIKCDNIIIVAKISRAITDQSLKSSLFFALSRHVPTEWEHSGAQKFKVAVVCTRSEDINQANARSEFCGRNKRISPEAMAQLDEEINAAKSVGDRTRKKVAKRKQELLLIQARANHVKENLQNVYSSEMEGKRLDVFCVSNKWYEKYCPKGNNEFVEASGIPELRRFCHTLTAEAQLNEAKHFLKSKLSTVLNSLDLWASSLLNKQDDSEMLNDSVYNELNAVEDGLNRLIKNFLQEFSACFQEQIMTFFARRDQHWEEAASKEGQKWTEWHWSKLKPIPHHTEDATNDYVVAQYNAWCRNNGNHQTMRRGQENWNAKIIWKMRMELEGQWDLVEEEVSDDFLAMLRGAKSLLETWNATLPRQYAVYRSAVDQKGHIEEGVLFPQLSIAIAESMNKAIAAAGKKVDDLFEDVVGSIKKDVDTIFRSHPRLQTRPTLRNEQRESKIRDFADEIKHLKQKHERLLQSIESL</sequence>
<evidence type="ECO:0008006" key="7">
    <source>
        <dbReference type="Google" id="ProtNLM"/>
    </source>
</evidence>
<dbReference type="OrthoDB" id="3598281at2759"/>
<feature type="coiled-coil region" evidence="1">
    <location>
        <begin position="951"/>
        <end position="978"/>
    </location>
</feature>
<evidence type="ECO:0000259" key="4">
    <source>
        <dbReference type="Pfam" id="PF24564"/>
    </source>
</evidence>
<dbReference type="InterPro" id="IPR027417">
    <property type="entry name" value="P-loop_NTPase"/>
</dbReference>
<evidence type="ECO:0000256" key="1">
    <source>
        <dbReference type="SAM" id="Coils"/>
    </source>
</evidence>
<feature type="domain" description="Dynamin N-terminal" evidence="3">
    <location>
        <begin position="295"/>
        <end position="534"/>
    </location>
</feature>
<feature type="compositionally biased region" description="Low complexity" evidence="2">
    <location>
        <begin position="44"/>
        <end position="58"/>
    </location>
</feature>
<evidence type="ECO:0000259" key="3">
    <source>
        <dbReference type="Pfam" id="PF00350"/>
    </source>
</evidence>
<dbReference type="Proteomes" id="UP000554235">
    <property type="component" value="Unassembled WGS sequence"/>
</dbReference>
<feature type="compositionally biased region" description="Polar residues" evidence="2">
    <location>
        <begin position="157"/>
        <end position="166"/>
    </location>
</feature>
<accession>A0A8H4LQ06</accession>
<comment type="caution">
    <text evidence="5">The sequence shown here is derived from an EMBL/GenBank/DDBJ whole genome shotgun (WGS) entry which is preliminary data.</text>
</comment>
<dbReference type="Pfam" id="PF24564">
    <property type="entry name" value="DUF7605"/>
    <property type="match status" value="1"/>
</dbReference>
<dbReference type="SUPFAM" id="SSF52540">
    <property type="entry name" value="P-loop containing nucleoside triphosphate hydrolases"/>
    <property type="match status" value="1"/>
</dbReference>
<feature type="region of interest" description="Disordered" evidence="2">
    <location>
        <begin position="1"/>
        <end position="229"/>
    </location>
</feature>
<feature type="compositionally biased region" description="Low complexity" evidence="2">
    <location>
        <begin position="188"/>
        <end position="223"/>
    </location>
</feature>
<dbReference type="EMBL" id="JAADYS010000032">
    <property type="protein sequence ID" value="KAF4472847.1"/>
    <property type="molecule type" value="Genomic_DNA"/>
</dbReference>
<keyword evidence="6" id="KW-1185">Reference proteome</keyword>
<dbReference type="InterPro" id="IPR045063">
    <property type="entry name" value="Dynamin_N"/>
</dbReference>
<dbReference type="Gene3D" id="3.40.50.300">
    <property type="entry name" value="P-loop containing nucleotide triphosphate hydrolases"/>
    <property type="match status" value="1"/>
</dbReference>
<organism evidence="5 6">
    <name type="scientific">Fusarium albosuccineum</name>
    <dbReference type="NCBI Taxonomy" id="1237068"/>
    <lineage>
        <taxon>Eukaryota</taxon>
        <taxon>Fungi</taxon>
        <taxon>Dikarya</taxon>
        <taxon>Ascomycota</taxon>
        <taxon>Pezizomycotina</taxon>
        <taxon>Sordariomycetes</taxon>
        <taxon>Hypocreomycetidae</taxon>
        <taxon>Hypocreales</taxon>
        <taxon>Nectriaceae</taxon>
        <taxon>Fusarium</taxon>
        <taxon>Fusarium decemcellulare species complex</taxon>
    </lineage>
</organism>
<dbReference type="AlphaFoldDB" id="A0A8H4LQ06"/>
<name>A0A8H4LQ06_9HYPO</name>
<feature type="compositionally biased region" description="Polar residues" evidence="2">
    <location>
        <begin position="141"/>
        <end position="150"/>
    </location>
</feature>
<gene>
    <name evidence="5" type="ORF">FALBO_253</name>
</gene>
<dbReference type="Pfam" id="PF00350">
    <property type="entry name" value="Dynamin_N"/>
    <property type="match status" value="1"/>
</dbReference>
<evidence type="ECO:0000313" key="5">
    <source>
        <dbReference type="EMBL" id="KAF4472847.1"/>
    </source>
</evidence>
<dbReference type="PANTHER" id="PTHR36681">
    <property type="entry name" value="NUCLEAR GTPASE, GERMINAL CENTER-ASSOCIATED, TANDEM DUPLICATE 3"/>
    <property type="match status" value="1"/>
</dbReference>
<keyword evidence="1" id="KW-0175">Coiled coil</keyword>